<dbReference type="AlphaFoldDB" id="K6UXX9"/>
<evidence type="ECO:0000313" key="2">
    <source>
        <dbReference type="Proteomes" id="UP000008363"/>
    </source>
</evidence>
<name>K6UXX9_9ACTN</name>
<organism evidence="1 2">
    <name type="scientific">Gordonia rhizosphera NBRC 16068</name>
    <dbReference type="NCBI Taxonomy" id="1108045"/>
    <lineage>
        <taxon>Bacteria</taxon>
        <taxon>Bacillati</taxon>
        <taxon>Actinomycetota</taxon>
        <taxon>Actinomycetes</taxon>
        <taxon>Mycobacteriales</taxon>
        <taxon>Gordoniaceae</taxon>
        <taxon>Gordonia</taxon>
    </lineage>
</organism>
<dbReference type="eggNOG" id="ENOG50340GF">
    <property type="taxonomic scope" value="Bacteria"/>
</dbReference>
<dbReference type="Proteomes" id="UP000008363">
    <property type="component" value="Unassembled WGS sequence"/>
</dbReference>
<reference evidence="1 2" key="1">
    <citation type="submission" date="2012-08" db="EMBL/GenBank/DDBJ databases">
        <title>Whole genome shotgun sequence of Gordonia rhizosphera NBRC 16068.</title>
        <authorList>
            <person name="Takarada H."/>
            <person name="Isaki S."/>
            <person name="Hosoyama A."/>
            <person name="Tsuchikane K."/>
            <person name="Katsumata H."/>
            <person name="Baba S."/>
            <person name="Ohji S."/>
            <person name="Yamazaki S."/>
            <person name="Fujita N."/>
        </authorList>
    </citation>
    <scope>NUCLEOTIDE SEQUENCE [LARGE SCALE GENOMIC DNA]</scope>
    <source>
        <strain evidence="1 2">NBRC 16068</strain>
    </source>
</reference>
<gene>
    <name evidence="1" type="ORF">GORHZ_011_00250</name>
</gene>
<accession>K6UXX9</accession>
<sequence length="164" mass="16568">MGTPSFGFGRGVTGIARGVYLTVAGMIRFARSSSLIVTLLVAIAVLAGCGGGGDEQSGNAGLPGDFPTAQVPLVTGTVLSADGNRADGWSVTVQGGPDAGNVLDAAVQTLTEQGYTESQRTSDGDRRVVILSATKNGDTYWVQVGTTPGAAGARAVFYQITAGR</sequence>
<proteinExistence type="predicted"/>
<dbReference type="EMBL" id="BAHC01000011">
    <property type="protein sequence ID" value="GAB88253.1"/>
    <property type="molecule type" value="Genomic_DNA"/>
</dbReference>
<comment type="caution">
    <text evidence="1">The sequence shown here is derived from an EMBL/GenBank/DDBJ whole genome shotgun (WGS) entry which is preliminary data.</text>
</comment>
<protein>
    <submittedName>
        <fullName evidence="1">Uncharacterized protein</fullName>
    </submittedName>
</protein>
<dbReference type="STRING" id="1108045.GORHZ_011_00250"/>
<evidence type="ECO:0000313" key="1">
    <source>
        <dbReference type="EMBL" id="GAB88253.1"/>
    </source>
</evidence>
<keyword evidence="2" id="KW-1185">Reference proteome</keyword>